<keyword evidence="7" id="KW-1133">Transmembrane helix</keyword>
<feature type="transmembrane region" description="Helical" evidence="7">
    <location>
        <begin position="338"/>
        <end position="357"/>
    </location>
</feature>
<organism evidence="9 10">
    <name type="scientific">Gemmatimonas aurantiaca</name>
    <dbReference type="NCBI Taxonomy" id="173480"/>
    <lineage>
        <taxon>Bacteria</taxon>
        <taxon>Pseudomonadati</taxon>
        <taxon>Gemmatimonadota</taxon>
        <taxon>Gemmatimonadia</taxon>
        <taxon>Gemmatimonadales</taxon>
        <taxon>Gemmatimonadaceae</taxon>
        <taxon>Gemmatimonas</taxon>
    </lineage>
</organism>
<evidence type="ECO:0000256" key="2">
    <source>
        <dbReference type="ARBA" id="ARBA00022741"/>
    </source>
</evidence>
<evidence type="ECO:0000256" key="3">
    <source>
        <dbReference type="ARBA" id="ARBA00022777"/>
    </source>
</evidence>
<evidence type="ECO:0000313" key="10">
    <source>
        <dbReference type="Proteomes" id="UP000264071"/>
    </source>
</evidence>
<dbReference type="InterPro" id="IPR000719">
    <property type="entry name" value="Prot_kinase_dom"/>
</dbReference>
<feature type="coiled-coil region" evidence="6">
    <location>
        <begin position="525"/>
        <end position="552"/>
    </location>
</feature>
<dbReference type="Pfam" id="PF00069">
    <property type="entry name" value="Pkinase"/>
    <property type="match status" value="1"/>
</dbReference>
<keyword evidence="2 5" id="KW-0547">Nucleotide-binding</keyword>
<keyword evidence="1" id="KW-0808">Transferase</keyword>
<accession>A0A3D4V8Z5</accession>
<dbReference type="Proteomes" id="UP000264071">
    <property type="component" value="Unassembled WGS sequence"/>
</dbReference>
<keyword evidence="4 5" id="KW-0067">ATP-binding</keyword>
<sequence length="635" mass="66908">MQIAIVTQTPTDFLALQTVLAGEYSLQRELGRGGMGVVYLARDVHLDRDVAIKVLPPDVALSPGSRERFLREARTAAGLSHPHIVPIHRVGEAGGFVFFVMAFVDGETLGERLRTKGPLPPADATRILREVAWALAYAHGRGVVHRDVKPDNILLETGTGRALVTDFGIAQAAGNDGTADASIAGTVQFMSPEQAANAPVDGRSDIYALGVVGYLAVSGRLPFEASSLHALVVKQATHAASSVLSAAPGLPAALGAAIDRCVAYEAGDRFPNAETLAAALAPASEPRPTLAPSLRAWLQASNPLLVPYLAWGAGFGVLTTANLIAWVTGNRPNGPADIVILAAITAAPLLPIVGFHLEQARRQFRAGFTLADLRGALELTRRERAETEAIAQDTATPSSHQVLRVATVAASTWLAGTVGLLLGGVIHERTLGPLVIVAPVLSTLLLGAISNALGVQFIPRRIRSGWQSGIRDRLWKSRLGSWVAKRLGAPERSVNAGAFRATEAALGVAASELFAALPSAYREELQALPATIEALEARAAEARAEMDVLNALDASAPRDATALQARRTAASRHLKESVAALEGIRLDLLRLHAGANDLAPLTTLIDAARLLGDDVRRLAEAQREVDGLTSGIDLR</sequence>
<dbReference type="InterPro" id="IPR017441">
    <property type="entry name" value="Protein_kinase_ATP_BS"/>
</dbReference>
<dbReference type="PANTHER" id="PTHR43289">
    <property type="entry name" value="MITOGEN-ACTIVATED PROTEIN KINASE KINASE KINASE 20-RELATED"/>
    <property type="match status" value="1"/>
</dbReference>
<reference evidence="9 10" key="1">
    <citation type="journal article" date="2018" name="Nat. Biotechnol.">
        <title>A standardized bacterial taxonomy based on genome phylogeny substantially revises the tree of life.</title>
        <authorList>
            <person name="Parks D.H."/>
            <person name="Chuvochina M."/>
            <person name="Waite D.W."/>
            <person name="Rinke C."/>
            <person name="Skarshewski A."/>
            <person name="Chaumeil P.A."/>
            <person name="Hugenholtz P."/>
        </authorList>
    </citation>
    <scope>NUCLEOTIDE SEQUENCE [LARGE SCALE GENOMIC DNA]</scope>
    <source>
        <strain evidence="9">UBA8844</strain>
    </source>
</reference>
<dbReference type="GO" id="GO:0004674">
    <property type="term" value="F:protein serine/threonine kinase activity"/>
    <property type="evidence" value="ECO:0007669"/>
    <property type="project" value="UniProtKB-KW"/>
</dbReference>
<dbReference type="Gene3D" id="3.30.200.20">
    <property type="entry name" value="Phosphorylase Kinase, domain 1"/>
    <property type="match status" value="1"/>
</dbReference>
<dbReference type="CDD" id="cd14014">
    <property type="entry name" value="STKc_PknB_like"/>
    <property type="match status" value="1"/>
</dbReference>
<feature type="transmembrane region" description="Helical" evidence="7">
    <location>
        <begin position="305"/>
        <end position="326"/>
    </location>
</feature>
<evidence type="ECO:0000313" key="9">
    <source>
        <dbReference type="EMBL" id="HCT57600.1"/>
    </source>
</evidence>
<evidence type="ECO:0000256" key="4">
    <source>
        <dbReference type="ARBA" id="ARBA00022840"/>
    </source>
</evidence>
<gene>
    <name evidence="9" type="ORF">DGD08_10415</name>
</gene>
<evidence type="ECO:0000256" key="6">
    <source>
        <dbReference type="SAM" id="Coils"/>
    </source>
</evidence>
<protein>
    <submittedName>
        <fullName evidence="9">Serine/threonine protein kinase</fullName>
    </submittedName>
</protein>
<evidence type="ECO:0000256" key="7">
    <source>
        <dbReference type="SAM" id="Phobius"/>
    </source>
</evidence>
<keyword evidence="7" id="KW-0472">Membrane</keyword>
<evidence type="ECO:0000256" key="5">
    <source>
        <dbReference type="PROSITE-ProRule" id="PRU10141"/>
    </source>
</evidence>
<dbReference type="PROSITE" id="PS50011">
    <property type="entry name" value="PROTEIN_KINASE_DOM"/>
    <property type="match status" value="1"/>
</dbReference>
<feature type="transmembrane region" description="Helical" evidence="7">
    <location>
        <begin position="432"/>
        <end position="453"/>
    </location>
</feature>
<feature type="binding site" evidence="5">
    <location>
        <position position="53"/>
    </location>
    <ligand>
        <name>ATP</name>
        <dbReference type="ChEBI" id="CHEBI:30616"/>
    </ligand>
</feature>
<keyword evidence="7" id="KW-0812">Transmembrane</keyword>
<feature type="transmembrane region" description="Helical" evidence="7">
    <location>
        <begin position="402"/>
        <end position="426"/>
    </location>
</feature>
<keyword evidence="9" id="KW-0723">Serine/threonine-protein kinase</keyword>
<dbReference type="GO" id="GO:0005524">
    <property type="term" value="F:ATP binding"/>
    <property type="evidence" value="ECO:0007669"/>
    <property type="project" value="UniProtKB-UniRule"/>
</dbReference>
<comment type="caution">
    <text evidence="9">The sequence shown here is derived from an EMBL/GenBank/DDBJ whole genome shotgun (WGS) entry which is preliminary data.</text>
</comment>
<proteinExistence type="predicted"/>
<keyword evidence="3 9" id="KW-0418">Kinase</keyword>
<dbReference type="PANTHER" id="PTHR43289:SF6">
    <property type="entry name" value="SERINE_THREONINE-PROTEIN KINASE NEKL-3"/>
    <property type="match status" value="1"/>
</dbReference>
<evidence type="ECO:0000256" key="1">
    <source>
        <dbReference type="ARBA" id="ARBA00022679"/>
    </source>
</evidence>
<name>A0A3D4V8Z5_9BACT</name>
<dbReference type="PROSITE" id="PS00107">
    <property type="entry name" value="PROTEIN_KINASE_ATP"/>
    <property type="match status" value="1"/>
</dbReference>
<dbReference type="SMART" id="SM00220">
    <property type="entry name" value="S_TKc"/>
    <property type="match status" value="1"/>
</dbReference>
<dbReference type="EMBL" id="DPIY01000010">
    <property type="protein sequence ID" value="HCT57600.1"/>
    <property type="molecule type" value="Genomic_DNA"/>
</dbReference>
<dbReference type="SUPFAM" id="SSF56112">
    <property type="entry name" value="Protein kinase-like (PK-like)"/>
    <property type="match status" value="1"/>
</dbReference>
<dbReference type="AlphaFoldDB" id="A0A3D4V8Z5"/>
<dbReference type="Gene3D" id="1.10.510.10">
    <property type="entry name" value="Transferase(Phosphotransferase) domain 1"/>
    <property type="match status" value="1"/>
</dbReference>
<feature type="domain" description="Protein kinase" evidence="8">
    <location>
        <begin position="24"/>
        <end position="290"/>
    </location>
</feature>
<evidence type="ECO:0000259" key="8">
    <source>
        <dbReference type="PROSITE" id="PS50011"/>
    </source>
</evidence>
<dbReference type="InterPro" id="IPR011009">
    <property type="entry name" value="Kinase-like_dom_sf"/>
</dbReference>
<dbReference type="InterPro" id="IPR008271">
    <property type="entry name" value="Ser/Thr_kinase_AS"/>
</dbReference>
<dbReference type="PROSITE" id="PS00108">
    <property type="entry name" value="PROTEIN_KINASE_ST"/>
    <property type="match status" value="1"/>
</dbReference>
<keyword evidence="6" id="KW-0175">Coiled coil</keyword>